<dbReference type="Proteomes" id="UP000463051">
    <property type="component" value="Unassembled WGS sequence"/>
</dbReference>
<evidence type="ECO:0000259" key="1">
    <source>
        <dbReference type="Pfam" id="PF10040"/>
    </source>
</evidence>
<gene>
    <name evidence="2" type="ORF">GJB61_08980</name>
</gene>
<reference evidence="2 3" key="1">
    <citation type="submission" date="2019-11" db="EMBL/GenBank/DDBJ databases">
        <title>Paenibacillus monticola sp. nov., a novel PGPR strain isolated from mountain sample in China.</title>
        <authorList>
            <person name="Zhao Q."/>
            <person name="Li H.-P."/>
            <person name="Zhang J.-L."/>
        </authorList>
    </citation>
    <scope>NUCLEOTIDE SEQUENCE [LARGE SCALE GENOMIC DNA]</scope>
    <source>
        <strain evidence="2 3">LC-T2</strain>
    </source>
</reference>
<evidence type="ECO:0000313" key="3">
    <source>
        <dbReference type="Proteomes" id="UP000463051"/>
    </source>
</evidence>
<accession>A0A7X2H425</accession>
<name>A0A7X2H425_9BACL</name>
<dbReference type="RefSeq" id="WP_154118090.1">
    <property type="nucleotide sequence ID" value="NZ_WJXB01000002.1"/>
</dbReference>
<dbReference type="InterPro" id="IPR019267">
    <property type="entry name" value="CRISPR-assoc_Cas6_C"/>
</dbReference>
<organism evidence="2 3">
    <name type="scientific">Paenibacillus monticola</name>
    <dbReference type="NCBI Taxonomy" id="2666075"/>
    <lineage>
        <taxon>Bacteria</taxon>
        <taxon>Bacillati</taxon>
        <taxon>Bacillota</taxon>
        <taxon>Bacilli</taxon>
        <taxon>Bacillales</taxon>
        <taxon>Paenibacillaceae</taxon>
        <taxon>Paenibacillus</taxon>
    </lineage>
</organism>
<dbReference type="AlphaFoldDB" id="A0A7X2H425"/>
<evidence type="ECO:0000313" key="2">
    <source>
        <dbReference type="EMBL" id="MRN53126.1"/>
    </source>
</evidence>
<protein>
    <submittedName>
        <fullName evidence="2">CRISPR system precrRNA processing endoribonuclease RAMP protein Cas6</fullName>
    </submittedName>
</protein>
<feature type="domain" description="CRISPR-associated protein Cas6 C-terminal" evidence="1">
    <location>
        <begin position="174"/>
        <end position="295"/>
    </location>
</feature>
<dbReference type="EMBL" id="WJXB01000002">
    <property type="protein sequence ID" value="MRN53126.1"/>
    <property type="molecule type" value="Genomic_DNA"/>
</dbReference>
<comment type="caution">
    <text evidence="2">The sequence shown here is derived from an EMBL/GenBank/DDBJ whole genome shotgun (WGS) entry which is preliminary data.</text>
</comment>
<keyword evidence="3" id="KW-1185">Reference proteome</keyword>
<dbReference type="Gene3D" id="3.30.70.1900">
    <property type="match status" value="1"/>
</dbReference>
<proteinExistence type="predicted"/>
<sequence>MLEHLKLLQVRAHFTAQEAGQLPPYLGSTLRGILGHCLRDFVCIHPMLRCHLCELSTSCAYALSFNSPGNEAGAVNPFVIHVPVRDKEKWQPGDRLTFDITIIGRAADMSGFYLDGLLAMSQRGWGANRMRFALTQITDPLTNSLIWSGGRTWLRNLQPTPILSAERSASSALIQFDTPLRLLIKRSLCRQPTFRDLIHSISRRVGLLSHAYTGQRIQWDETALLDRAEGIQTVEENWRFVDFERYSMTYDRKLSLPAIEGWARYEGDLTLFIPWLEAGKRLHVGKNATHGFGHYQVFYG</sequence>
<dbReference type="Pfam" id="PF10040">
    <property type="entry name" value="CRISPR_Cas6"/>
    <property type="match status" value="1"/>
</dbReference>